<evidence type="ECO:0000259" key="3">
    <source>
        <dbReference type="Pfam" id="PF01464"/>
    </source>
</evidence>
<dbReference type="PANTHER" id="PTHR37423">
    <property type="entry name" value="SOLUBLE LYTIC MUREIN TRANSGLYCOSYLASE-RELATED"/>
    <property type="match status" value="1"/>
</dbReference>
<accession>A0A2P7U2X6</accession>
<dbReference type="Pfam" id="PF01464">
    <property type="entry name" value="SLT"/>
    <property type="match status" value="1"/>
</dbReference>
<dbReference type="Gene3D" id="1.10.530.10">
    <property type="match status" value="1"/>
</dbReference>
<keyword evidence="5" id="KW-1185">Reference proteome</keyword>
<sequence length="226" mass="25292">MKKILKLTTSLFVLCHSSAFAAAPYPQYEALVEKHAALQRLDKNIVWAVMGRESSGNRYALSNKNARGLLQVIPPTAARMGVNPKYLYDPEQNIIAGTRYLRFLCNHFPDRSSIHGCNLDLVLAGYNAGEGAVRKYGGIPPYRETQHYVRNVKARYARLSGKNPAAIQPVPVTVANKKTSDSPYRKVVFSESSNFSDTPVRIERGIHQQVVLQKPEPKSWDVFGDF</sequence>
<comment type="caution">
    <text evidence="4">The sequence shown here is derived from an EMBL/GenBank/DDBJ whole genome shotgun (WGS) entry which is preliminary data.</text>
</comment>
<dbReference type="OrthoDB" id="9815002at2"/>
<comment type="similarity">
    <text evidence="1">Belongs to the transglycosylase Slt family.</text>
</comment>
<dbReference type="CDD" id="cd00254">
    <property type="entry name" value="LT-like"/>
    <property type="match status" value="1"/>
</dbReference>
<evidence type="ECO:0000313" key="4">
    <source>
        <dbReference type="EMBL" id="PSJ81291.1"/>
    </source>
</evidence>
<keyword evidence="2" id="KW-0732">Signal</keyword>
<feature type="signal peptide" evidence="2">
    <location>
        <begin position="1"/>
        <end position="21"/>
    </location>
</feature>
<dbReference type="EMBL" id="PXYY01000004">
    <property type="protein sequence ID" value="PSJ81291.1"/>
    <property type="molecule type" value="Genomic_DNA"/>
</dbReference>
<protein>
    <submittedName>
        <fullName evidence="4">Lytic transglycosylase</fullName>
    </submittedName>
</protein>
<dbReference type="AlphaFoldDB" id="A0A2P7U2X6"/>
<reference evidence="4 5" key="1">
    <citation type="submission" date="2018-03" db="EMBL/GenBank/DDBJ databases">
        <title>Neisseria weixii sp. nov., isolated from the intestinal contents of Tibetan Plateau pika (Ochotona curzoniae) in Yushu, Qinghai Province, China.</title>
        <authorList>
            <person name="Gui Z."/>
        </authorList>
    </citation>
    <scope>NUCLEOTIDE SEQUENCE [LARGE SCALE GENOMIC DNA]</scope>
    <source>
        <strain evidence="4 5">ATCC 51483</strain>
    </source>
</reference>
<dbReference type="InterPro" id="IPR008258">
    <property type="entry name" value="Transglycosylase_SLT_dom_1"/>
</dbReference>
<feature type="domain" description="Transglycosylase SLT" evidence="3">
    <location>
        <begin position="32"/>
        <end position="146"/>
    </location>
</feature>
<feature type="chain" id="PRO_5015107340" evidence="2">
    <location>
        <begin position="22"/>
        <end position="226"/>
    </location>
</feature>
<evidence type="ECO:0000313" key="5">
    <source>
        <dbReference type="Proteomes" id="UP000241868"/>
    </source>
</evidence>
<dbReference type="InterPro" id="IPR023346">
    <property type="entry name" value="Lysozyme-like_dom_sf"/>
</dbReference>
<gene>
    <name evidence="4" type="ORF">C7N83_01030</name>
</gene>
<dbReference type="Proteomes" id="UP000241868">
    <property type="component" value="Unassembled WGS sequence"/>
</dbReference>
<proteinExistence type="inferred from homology"/>
<organism evidence="4 5">
    <name type="scientific">Neisseria iguanae</name>
    <dbReference type="NCBI Taxonomy" id="90242"/>
    <lineage>
        <taxon>Bacteria</taxon>
        <taxon>Pseudomonadati</taxon>
        <taxon>Pseudomonadota</taxon>
        <taxon>Betaproteobacteria</taxon>
        <taxon>Neisseriales</taxon>
        <taxon>Neisseriaceae</taxon>
        <taxon>Neisseria</taxon>
    </lineage>
</organism>
<dbReference type="SUPFAM" id="SSF53955">
    <property type="entry name" value="Lysozyme-like"/>
    <property type="match status" value="1"/>
</dbReference>
<name>A0A2P7U2X6_9NEIS</name>
<dbReference type="PANTHER" id="PTHR37423:SF2">
    <property type="entry name" value="MEMBRANE-BOUND LYTIC MUREIN TRANSGLYCOSYLASE C"/>
    <property type="match status" value="1"/>
</dbReference>
<dbReference type="RefSeq" id="WP_106739980.1">
    <property type="nucleotide sequence ID" value="NZ_PXYY01000004.1"/>
</dbReference>
<evidence type="ECO:0000256" key="2">
    <source>
        <dbReference type="SAM" id="SignalP"/>
    </source>
</evidence>
<evidence type="ECO:0000256" key="1">
    <source>
        <dbReference type="ARBA" id="ARBA00007734"/>
    </source>
</evidence>